<dbReference type="SUPFAM" id="SSF51215">
    <property type="entry name" value="Regulatory protein AraC"/>
    <property type="match status" value="1"/>
</dbReference>
<dbReference type="EMBL" id="JACOPH010000001">
    <property type="protein sequence ID" value="MBC5712848.1"/>
    <property type="molecule type" value="Genomic_DNA"/>
</dbReference>
<keyword evidence="1" id="KW-0805">Transcription regulation</keyword>
<dbReference type="InterPro" id="IPR014710">
    <property type="entry name" value="RmlC-like_jellyroll"/>
</dbReference>
<dbReference type="PROSITE" id="PS01124">
    <property type="entry name" value="HTH_ARAC_FAMILY_2"/>
    <property type="match status" value="1"/>
</dbReference>
<dbReference type="InterPro" id="IPR018062">
    <property type="entry name" value="HTH_AraC-typ_CS"/>
</dbReference>
<evidence type="ECO:0000256" key="2">
    <source>
        <dbReference type="ARBA" id="ARBA00023125"/>
    </source>
</evidence>
<gene>
    <name evidence="5" type="ORF">H8S17_01255</name>
</gene>
<evidence type="ECO:0000259" key="4">
    <source>
        <dbReference type="PROSITE" id="PS01124"/>
    </source>
</evidence>
<protein>
    <submittedName>
        <fullName evidence="5">Helix-turn-helix transcriptional regulator</fullName>
    </submittedName>
</protein>
<evidence type="ECO:0000256" key="1">
    <source>
        <dbReference type="ARBA" id="ARBA00023015"/>
    </source>
</evidence>
<keyword evidence="3" id="KW-0804">Transcription</keyword>
<dbReference type="RefSeq" id="WP_186865891.1">
    <property type="nucleotide sequence ID" value="NZ_JACOPH010000001.1"/>
</dbReference>
<dbReference type="Pfam" id="PF12833">
    <property type="entry name" value="HTH_18"/>
    <property type="match status" value="1"/>
</dbReference>
<organism evidence="5 6">
    <name type="scientific">Roseburia zhanii</name>
    <dbReference type="NCBI Taxonomy" id="2763064"/>
    <lineage>
        <taxon>Bacteria</taxon>
        <taxon>Bacillati</taxon>
        <taxon>Bacillota</taxon>
        <taxon>Clostridia</taxon>
        <taxon>Lachnospirales</taxon>
        <taxon>Lachnospiraceae</taxon>
        <taxon>Roseburia</taxon>
    </lineage>
</organism>
<accession>A0A923LLG9</accession>
<dbReference type="PANTHER" id="PTHR43280:SF2">
    <property type="entry name" value="HTH-TYPE TRANSCRIPTIONAL REGULATOR EXSA"/>
    <property type="match status" value="1"/>
</dbReference>
<dbReference type="CDD" id="cd02208">
    <property type="entry name" value="cupin_RmlC-like"/>
    <property type="match status" value="1"/>
</dbReference>
<dbReference type="GO" id="GO:0003700">
    <property type="term" value="F:DNA-binding transcription factor activity"/>
    <property type="evidence" value="ECO:0007669"/>
    <property type="project" value="InterPro"/>
</dbReference>
<dbReference type="Gene3D" id="1.10.10.60">
    <property type="entry name" value="Homeodomain-like"/>
    <property type="match status" value="2"/>
</dbReference>
<reference evidence="5" key="1">
    <citation type="submission" date="2020-08" db="EMBL/GenBank/DDBJ databases">
        <title>Genome public.</title>
        <authorList>
            <person name="Liu C."/>
            <person name="Sun Q."/>
        </authorList>
    </citation>
    <scope>NUCLEOTIDE SEQUENCE</scope>
    <source>
        <strain evidence="5">BX1005</strain>
    </source>
</reference>
<evidence type="ECO:0000256" key="3">
    <source>
        <dbReference type="ARBA" id="ARBA00023163"/>
    </source>
</evidence>
<evidence type="ECO:0000313" key="6">
    <source>
        <dbReference type="Proteomes" id="UP000606720"/>
    </source>
</evidence>
<dbReference type="Proteomes" id="UP000606720">
    <property type="component" value="Unassembled WGS sequence"/>
</dbReference>
<evidence type="ECO:0000313" key="5">
    <source>
        <dbReference type="EMBL" id="MBC5712848.1"/>
    </source>
</evidence>
<dbReference type="InterPro" id="IPR009057">
    <property type="entry name" value="Homeodomain-like_sf"/>
</dbReference>
<keyword evidence="2" id="KW-0238">DNA-binding</keyword>
<sequence>MSTKKKPEMEFRYYEIPQGERLLALLGNTWIRVYGNDTTDIKLHFHNLMEIGYCVSGDGNIVFGENVVPYDEGMLTVIPQNYPHTTNSRIHTKSHWEYLFVNPEELLSEFYPDNPLFAKKILDRINKKEQYYLKGENEQLVMIVRMIMDECRNRKSYSGEYIRGLLLTMLIAIARADKDIVSQQEHYQPHGGIYQISSALEYISKCYMENIKMETLAESCNLSETHFRRLFAENMNMTPSEYINLVRIQQACELMKKTRCSMEDVAARVGYTTISTFNRNFRKIIGTSPYQFKKSSENYQGKILDAKISAHRGW</sequence>
<proteinExistence type="predicted"/>
<dbReference type="PANTHER" id="PTHR43280">
    <property type="entry name" value="ARAC-FAMILY TRANSCRIPTIONAL REGULATOR"/>
    <property type="match status" value="1"/>
</dbReference>
<dbReference type="SUPFAM" id="SSF46689">
    <property type="entry name" value="Homeodomain-like"/>
    <property type="match status" value="2"/>
</dbReference>
<keyword evidence="6" id="KW-1185">Reference proteome</keyword>
<dbReference type="AlphaFoldDB" id="A0A923LLG9"/>
<dbReference type="Gene3D" id="2.60.120.10">
    <property type="entry name" value="Jelly Rolls"/>
    <property type="match status" value="1"/>
</dbReference>
<dbReference type="InterPro" id="IPR018060">
    <property type="entry name" value="HTH_AraC"/>
</dbReference>
<feature type="domain" description="HTH araC/xylS-type" evidence="4">
    <location>
        <begin position="197"/>
        <end position="295"/>
    </location>
</feature>
<dbReference type="Pfam" id="PF02311">
    <property type="entry name" value="AraC_binding"/>
    <property type="match status" value="1"/>
</dbReference>
<dbReference type="PROSITE" id="PS00041">
    <property type="entry name" value="HTH_ARAC_FAMILY_1"/>
    <property type="match status" value="1"/>
</dbReference>
<dbReference type="SMART" id="SM00342">
    <property type="entry name" value="HTH_ARAC"/>
    <property type="match status" value="1"/>
</dbReference>
<name>A0A923LLG9_9FIRM</name>
<dbReference type="InterPro" id="IPR037923">
    <property type="entry name" value="HTH-like"/>
</dbReference>
<dbReference type="GO" id="GO:0043565">
    <property type="term" value="F:sequence-specific DNA binding"/>
    <property type="evidence" value="ECO:0007669"/>
    <property type="project" value="InterPro"/>
</dbReference>
<dbReference type="InterPro" id="IPR003313">
    <property type="entry name" value="AraC-bd"/>
</dbReference>
<comment type="caution">
    <text evidence="5">The sequence shown here is derived from an EMBL/GenBank/DDBJ whole genome shotgun (WGS) entry which is preliminary data.</text>
</comment>